<dbReference type="InterPro" id="IPR035417">
    <property type="entry name" value="SSRP1/POB3_N"/>
</dbReference>
<dbReference type="Pfam" id="PF21103">
    <property type="entry name" value="PH1_SSRP1-like"/>
    <property type="match status" value="1"/>
</dbReference>
<evidence type="ECO:0000256" key="3">
    <source>
        <dbReference type="ARBA" id="ARBA00022705"/>
    </source>
</evidence>
<evidence type="ECO:0000256" key="2">
    <source>
        <dbReference type="ARBA" id="ARBA00022454"/>
    </source>
</evidence>
<evidence type="ECO:0000259" key="11">
    <source>
        <dbReference type="SMART" id="SM01287"/>
    </source>
</evidence>
<keyword evidence="5 9" id="KW-0805">Transcription regulation</keyword>
<comment type="subcellular location">
    <subcellularLocation>
        <location evidence="9">Nucleus</location>
    </subcellularLocation>
    <subcellularLocation>
        <location evidence="9">Chromosome</location>
    </subcellularLocation>
</comment>
<keyword evidence="12" id="KW-0648">Protein biosynthesis</keyword>
<sequence>MVGMFRIAGDLFGWKNRRTGTVHQYKLSDIEKVEWMKTGAHSYQLIIRLSESKNNATARFDAFPEKNFREITQHFQEQIKVPVVKAKAACRGWHWGEYAFKDKKFCFSIDNRNALEISPQDIQQISIPAKTDLAIQLKHEDAGPAEDQLLDIRFCLPPKGDVDEMEAQLESLKQEMLSESGVGEKMSDTVVMLTDIPLLIPRGRYEIDLGRKGLKLHGKSHDYTVQYKSITRMLLVPRPNSPHVAFVIGLENALRLGQTRYPFIIMQLENEAVLSVDVNMEESTLESLQLEKTLEGKACDVVTRLFRALVGRSIVVPGDFKSSNESSCVTCSYRAASGHLYPLNRSFLFIVKPVIFIRYDDVLSVQFSRISQNRYFSFSLSVRGEHEYEFTSIDRNEYQPLTDFIQSKGLRIKNLQAEFPVPTDTLAGNVLPSDESDEDFDEEESDEEYAEHDGGGSSEEGSGEDEEVEEEDEEKDGEKEDGGKEVKKKRSKNHSEEKVSMPKKSKHSKDEDD</sequence>
<keyword evidence="13" id="KW-1185">Reference proteome</keyword>
<evidence type="ECO:0000256" key="5">
    <source>
        <dbReference type="ARBA" id="ARBA00023015"/>
    </source>
</evidence>
<organism evidence="12 13">
    <name type="scientific">Cardiosporidium cionae</name>
    <dbReference type="NCBI Taxonomy" id="476202"/>
    <lineage>
        <taxon>Eukaryota</taxon>
        <taxon>Sar</taxon>
        <taxon>Alveolata</taxon>
        <taxon>Apicomplexa</taxon>
        <taxon>Aconoidasida</taxon>
        <taxon>Nephromycida</taxon>
        <taxon>Cardiosporidium</taxon>
    </lineage>
</organism>
<evidence type="ECO:0000256" key="10">
    <source>
        <dbReference type="SAM" id="MobiDB-lite"/>
    </source>
</evidence>
<proteinExistence type="inferred from homology"/>
<feature type="compositionally biased region" description="Acidic residues" evidence="10">
    <location>
        <begin position="434"/>
        <end position="450"/>
    </location>
</feature>
<protein>
    <recommendedName>
        <fullName evidence="9">FACT complex subunit SSRP1</fullName>
    </recommendedName>
</protein>
<evidence type="ECO:0000256" key="4">
    <source>
        <dbReference type="ARBA" id="ARBA00022763"/>
    </source>
</evidence>
<keyword evidence="3 9" id="KW-0235">DNA replication</keyword>
<dbReference type="InterPro" id="IPR050454">
    <property type="entry name" value="RTT106/SSRP1_HistChap/FACT"/>
</dbReference>
<dbReference type="Gene3D" id="2.30.29.30">
    <property type="entry name" value="Pleckstrin-homology domain (PH domain)/Phosphotyrosine-binding domain (PTB)"/>
    <property type="match status" value="2"/>
</dbReference>
<keyword evidence="6 9" id="KW-0804">Transcription</keyword>
<keyword evidence="2 9" id="KW-0158">Chromosome</keyword>
<keyword evidence="12" id="KW-0251">Elongation factor</keyword>
<feature type="compositionally biased region" description="Basic and acidic residues" evidence="10">
    <location>
        <begin position="476"/>
        <end position="485"/>
    </location>
</feature>
<dbReference type="InterPro" id="IPR024954">
    <property type="entry name" value="SSRP1_DD"/>
</dbReference>
<feature type="domain" description="Histone chaperone RTT106/FACT complex subunit SPT16-like middle" evidence="11">
    <location>
        <begin position="326"/>
        <end position="415"/>
    </location>
</feature>
<dbReference type="CDD" id="cd13230">
    <property type="entry name" value="PH1_SSRP1-like"/>
    <property type="match status" value="1"/>
</dbReference>
<dbReference type="InterPro" id="IPR011993">
    <property type="entry name" value="PH-like_dom_sf"/>
</dbReference>
<feature type="compositionally biased region" description="Acidic residues" evidence="10">
    <location>
        <begin position="461"/>
        <end position="475"/>
    </location>
</feature>
<dbReference type="PANTHER" id="PTHR45849">
    <property type="entry name" value="FACT COMPLEX SUBUNIT SSRP1"/>
    <property type="match status" value="1"/>
</dbReference>
<evidence type="ECO:0000313" key="13">
    <source>
        <dbReference type="Proteomes" id="UP000823046"/>
    </source>
</evidence>
<keyword evidence="4 9" id="KW-0227">DNA damage</keyword>
<dbReference type="Pfam" id="PF08512">
    <property type="entry name" value="Rttp106-like_middle"/>
    <property type="match status" value="1"/>
</dbReference>
<comment type="similarity">
    <text evidence="1 9">Belongs to the SSRP1 family.</text>
</comment>
<evidence type="ECO:0000256" key="9">
    <source>
        <dbReference type="RuleBase" id="RU364013"/>
    </source>
</evidence>
<feature type="region of interest" description="Disordered" evidence="10">
    <location>
        <begin position="423"/>
        <end position="513"/>
    </location>
</feature>
<dbReference type="InterPro" id="IPR048993">
    <property type="entry name" value="SSRP1-like_PH1"/>
</dbReference>
<reference evidence="12 13" key="1">
    <citation type="journal article" date="2020" name="bioRxiv">
        <title>Metabolic contributions of an alphaproteobacterial endosymbiont in the apicomplexan Cardiosporidium cionae.</title>
        <authorList>
            <person name="Hunter E.S."/>
            <person name="Paight C.J."/>
            <person name="Lane C.E."/>
        </authorList>
    </citation>
    <scope>NUCLEOTIDE SEQUENCE [LARGE SCALE GENOMIC DNA]</scope>
    <source>
        <strain evidence="12">ESH_2018</strain>
    </source>
</reference>
<comment type="caution">
    <text evidence="12">The sequence shown here is derived from an EMBL/GenBank/DDBJ whole genome shotgun (WGS) entry which is preliminary data.</text>
</comment>
<comment type="function">
    <text evidence="9">Component of the FACT complex, a general chromatin factor that acts to reorganize nucleosomes. The FACT complex is involved in multiple processes that require DNA as a template such as mRNA elongation, DNA replication and DNA repair. During transcription elongation the FACT complex acts as a histone chaperone that both destabilizes and restores nucleosomal structure. It facilitates the passage of RNA polymerase II and transcription by promoting the dissociation of one histone H2A-H2B dimer from the nucleosome, then subsequently promotes the reestablishment of the nucleosome following the passage of RNA polymerase II.</text>
</comment>
<dbReference type="InterPro" id="IPR000969">
    <property type="entry name" value="SSRP1/POB3"/>
</dbReference>
<evidence type="ECO:0000256" key="7">
    <source>
        <dbReference type="ARBA" id="ARBA00023204"/>
    </source>
</evidence>
<dbReference type="CDD" id="cd13231">
    <property type="entry name" value="PH2_SSRP1-like"/>
    <property type="match status" value="1"/>
</dbReference>
<dbReference type="EMBL" id="JADAQX010000071">
    <property type="protein sequence ID" value="KAF8822232.1"/>
    <property type="molecule type" value="Genomic_DNA"/>
</dbReference>
<dbReference type="SUPFAM" id="SSF50729">
    <property type="entry name" value="PH domain-like"/>
    <property type="match status" value="1"/>
</dbReference>
<accession>A0ABQ7JDY4</accession>
<dbReference type="Proteomes" id="UP000823046">
    <property type="component" value="Unassembled WGS sequence"/>
</dbReference>
<keyword evidence="7 9" id="KW-0234">DNA repair</keyword>
<evidence type="ECO:0000256" key="6">
    <source>
        <dbReference type="ARBA" id="ARBA00023163"/>
    </source>
</evidence>
<dbReference type="InterPro" id="IPR013719">
    <property type="entry name" value="RTT106/SPT16-like_middle_dom"/>
</dbReference>
<gene>
    <name evidence="12" type="primary">SSRP1</name>
    <name evidence="12" type="ORF">IE077_000764</name>
</gene>
<name>A0ABQ7JDY4_9APIC</name>
<dbReference type="Pfam" id="PF03531">
    <property type="entry name" value="SSrecog"/>
    <property type="match status" value="1"/>
</dbReference>
<dbReference type="GO" id="GO:0003746">
    <property type="term" value="F:translation elongation factor activity"/>
    <property type="evidence" value="ECO:0007669"/>
    <property type="project" value="UniProtKB-KW"/>
</dbReference>
<evidence type="ECO:0000313" key="12">
    <source>
        <dbReference type="EMBL" id="KAF8822232.1"/>
    </source>
</evidence>
<dbReference type="Gene3D" id="2.30.29.220">
    <property type="entry name" value="Structure-specific recognition protein (SSRP1)"/>
    <property type="match status" value="1"/>
</dbReference>
<dbReference type="SMART" id="SM01287">
    <property type="entry name" value="Rtt106"/>
    <property type="match status" value="1"/>
</dbReference>
<keyword evidence="8 9" id="KW-0539">Nucleus</keyword>
<evidence type="ECO:0000256" key="8">
    <source>
        <dbReference type="ARBA" id="ARBA00023242"/>
    </source>
</evidence>
<dbReference type="Pfam" id="PF17292">
    <property type="entry name" value="POB3_N"/>
    <property type="match status" value="1"/>
</dbReference>
<dbReference type="PANTHER" id="PTHR45849:SF1">
    <property type="entry name" value="FACT COMPLEX SUBUNIT SSRP1"/>
    <property type="match status" value="1"/>
</dbReference>
<dbReference type="InterPro" id="IPR038167">
    <property type="entry name" value="SSRP1_sf"/>
</dbReference>
<evidence type="ECO:0000256" key="1">
    <source>
        <dbReference type="ARBA" id="ARBA00010060"/>
    </source>
</evidence>
<dbReference type="Gene3D" id="2.30.29.150">
    <property type="match status" value="1"/>
</dbReference>
<dbReference type="PRINTS" id="PR00887">
    <property type="entry name" value="SSRCOGNITION"/>
</dbReference>